<dbReference type="AlphaFoldDB" id="A0A1G1VTS2"/>
<comment type="caution">
    <text evidence="10">Lacks conserved residue(s) required for the propagation of feature annotation.</text>
</comment>
<comment type="subunit">
    <text evidence="10">Monomer.</text>
</comment>
<dbReference type="SUPFAM" id="SSF52540">
    <property type="entry name" value="P-loop containing nucleoside triphosphate hydrolases"/>
    <property type="match status" value="1"/>
</dbReference>
<comment type="function">
    <text evidence="2 10 12">Catalyzes the transfer of a dimethylallyl group onto the adenine at position 37 in tRNAs that read codons beginning with uridine, leading to the formation of N6-(dimethylallyl)adenosine (i(6)A).</text>
</comment>
<evidence type="ECO:0000313" key="14">
    <source>
        <dbReference type="EMBL" id="OGY18811.1"/>
    </source>
</evidence>
<dbReference type="Proteomes" id="UP000179233">
    <property type="component" value="Unassembled WGS sequence"/>
</dbReference>
<feature type="binding site" evidence="10">
    <location>
        <begin position="10"/>
        <end position="17"/>
    </location>
    <ligand>
        <name>ATP</name>
        <dbReference type="ChEBI" id="CHEBI:30616"/>
    </ligand>
</feature>
<evidence type="ECO:0000256" key="5">
    <source>
        <dbReference type="ARBA" id="ARBA00022694"/>
    </source>
</evidence>
<proteinExistence type="inferred from homology"/>
<organism evidence="14 15">
    <name type="scientific">Candidatus Chisholmbacteria bacterium RIFCSPHIGHO2_01_FULL_52_32</name>
    <dbReference type="NCBI Taxonomy" id="1797591"/>
    <lineage>
        <taxon>Bacteria</taxon>
        <taxon>Candidatus Chisholmiibacteriota</taxon>
    </lineage>
</organism>
<dbReference type="EC" id="2.5.1.75" evidence="10"/>
<evidence type="ECO:0000256" key="8">
    <source>
        <dbReference type="ARBA" id="ARBA00022842"/>
    </source>
</evidence>
<evidence type="ECO:0000256" key="7">
    <source>
        <dbReference type="ARBA" id="ARBA00022840"/>
    </source>
</evidence>
<feature type="binding site" evidence="10">
    <location>
        <begin position="12"/>
        <end position="17"/>
    </location>
    <ligand>
        <name>substrate</name>
    </ligand>
</feature>
<keyword evidence="5 10" id="KW-0819">tRNA processing</keyword>
<sequence length="332" mass="38510">MNRKLLIIAGPTATGKTSLALTLANKFNGELISADSRQVYIGMDLGTGKDLPKNLKPQTSKLMWRGKPIRYYSVGGVRIWGYDLVKPDEVFNAAFFEEIAWMVIKNTWRQGKLPVLVGGTGLYLKAVTEPLITLHIPPDKKLRRSVEQESVTELQHRLINLDKEHFNRMNNSDKQNKRRLVRAIELARNNTKVNKTLAGGEKETLLAETSILKIGLKAPKPLLDKRIGERVDVRIKQGAKNEVRQLIKQGYTFDLISMSGMGYRHWKPYFEGTTTREEVARRWKFDEHDYARRQLTWFKKDQAVRWYDITETNWQKRVVGLVREWYSKLIIR</sequence>
<name>A0A1G1VTS2_9BACT</name>
<evidence type="ECO:0000256" key="9">
    <source>
        <dbReference type="ARBA" id="ARBA00049563"/>
    </source>
</evidence>
<keyword evidence="6 10" id="KW-0547">Nucleotide-binding</keyword>
<reference evidence="14 15" key="1">
    <citation type="journal article" date="2016" name="Nat. Commun.">
        <title>Thousands of microbial genomes shed light on interconnected biogeochemical processes in an aquifer system.</title>
        <authorList>
            <person name="Anantharaman K."/>
            <person name="Brown C.T."/>
            <person name="Hug L.A."/>
            <person name="Sharon I."/>
            <person name="Castelle C.J."/>
            <person name="Probst A.J."/>
            <person name="Thomas B.C."/>
            <person name="Singh A."/>
            <person name="Wilkins M.J."/>
            <person name="Karaoz U."/>
            <person name="Brodie E.L."/>
            <person name="Williams K.H."/>
            <person name="Hubbard S.S."/>
            <person name="Banfield J.F."/>
        </authorList>
    </citation>
    <scope>NUCLEOTIDE SEQUENCE [LARGE SCALE GENOMIC DNA]</scope>
</reference>
<evidence type="ECO:0000256" key="10">
    <source>
        <dbReference type="HAMAP-Rule" id="MF_00185"/>
    </source>
</evidence>
<evidence type="ECO:0000256" key="1">
    <source>
        <dbReference type="ARBA" id="ARBA00001946"/>
    </source>
</evidence>
<keyword evidence="8 10" id="KW-0460">Magnesium</keyword>
<comment type="similarity">
    <text evidence="3 10 13">Belongs to the IPP transferase family.</text>
</comment>
<dbReference type="InterPro" id="IPR039657">
    <property type="entry name" value="Dimethylallyltransferase"/>
</dbReference>
<feature type="site" description="Interaction with substrate tRNA" evidence="10">
    <location>
        <position position="143"/>
    </location>
</feature>
<evidence type="ECO:0000313" key="15">
    <source>
        <dbReference type="Proteomes" id="UP000179233"/>
    </source>
</evidence>
<dbReference type="NCBIfam" id="TIGR00174">
    <property type="entry name" value="miaA"/>
    <property type="match status" value="1"/>
</dbReference>
<dbReference type="PANTHER" id="PTHR11088:SF60">
    <property type="entry name" value="TRNA DIMETHYLALLYLTRANSFERASE"/>
    <property type="match status" value="1"/>
</dbReference>
<comment type="catalytic activity">
    <reaction evidence="9 10 11">
        <text>adenosine(37) in tRNA + dimethylallyl diphosphate = N(6)-dimethylallyladenosine(37) in tRNA + diphosphate</text>
        <dbReference type="Rhea" id="RHEA:26482"/>
        <dbReference type="Rhea" id="RHEA-COMP:10162"/>
        <dbReference type="Rhea" id="RHEA-COMP:10375"/>
        <dbReference type="ChEBI" id="CHEBI:33019"/>
        <dbReference type="ChEBI" id="CHEBI:57623"/>
        <dbReference type="ChEBI" id="CHEBI:74411"/>
        <dbReference type="ChEBI" id="CHEBI:74415"/>
        <dbReference type="EC" id="2.5.1.75"/>
    </reaction>
</comment>
<evidence type="ECO:0000256" key="11">
    <source>
        <dbReference type="RuleBase" id="RU003783"/>
    </source>
</evidence>
<dbReference type="PANTHER" id="PTHR11088">
    <property type="entry name" value="TRNA DIMETHYLALLYLTRANSFERASE"/>
    <property type="match status" value="1"/>
</dbReference>
<evidence type="ECO:0000256" key="2">
    <source>
        <dbReference type="ARBA" id="ARBA00003213"/>
    </source>
</evidence>
<dbReference type="GO" id="GO:0006400">
    <property type="term" value="P:tRNA modification"/>
    <property type="evidence" value="ECO:0007669"/>
    <property type="project" value="TreeGrafter"/>
</dbReference>
<dbReference type="HAMAP" id="MF_00185">
    <property type="entry name" value="IPP_trans"/>
    <property type="match status" value="1"/>
</dbReference>
<evidence type="ECO:0000256" key="3">
    <source>
        <dbReference type="ARBA" id="ARBA00005842"/>
    </source>
</evidence>
<protein>
    <recommendedName>
        <fullName evidence="10">tRNA dimethylallyltransferase</fullName>
        <ecNumber evidence="10">2.5.1.75</ecNumber>
    </recommendedName>
    <alternativeName>
        <fullName evidence="10">Dimethylallyl diphosphate:tRNA dimethylallyltransferase</fullName>
        <shortName evidence="10">DMAPP:tRNA dimethylallyltransferase</shortName>
        <shortName evidence="10">DMATase</shortName>
    </alternativeName>
    <alternativeName>
        <fullName evidence="10">Isopentenyl-diphosphate:tRNA isopentenyltransferase</fullName>
        <shortName evidence="10">IPP transferase</shortName>
        <shortName evidence="10">IPPT</shortName>
        <shortName evidence="10">IPTase</shortName>
    </alternativeName>
</protein>
<dbReference type="InterPro" id="IPR027417">
    <property type="entry name" value="P-loop_NTPase"/>
</dbReference>
<dbReference type="EMBL" id="MHCJ01000003">
    <property type="protein sequence ID" value="OGY18811.1"/>
    <property type="molecule type" value="Genomic_DNA"/>
</dbReference>
<keyword evidence="7 10" id="KW-0067">ATP-binding</keyword>
<dbReference type="GO" id="GO:0005524">
    <property type="term" value="F:ATP binding"/>
    <property type="evidence" value="ECO:0007669"/>
    <property type="project" value="UniProtKB-UniRule"/>
</dbReference>
<gene>
    <name evidence="10" type="primary">miaA</name>
    <name evidence="14" type="ORF">A2786_04935</name>
</gene>
<comment type="cofactor">
    <cofactor evidence="1 10">
        <name>Mg(2+)</name>
        <dbReference type="ChEBI" id="CHEBI:18420"/>
    </cofactor>
</comment>
<dbReference type="Gene3D" id="1.10.287.890">
    <property type="entry name" value="Crystal structure of tRNA isopentenylpyrophosphate transferase (bh2366) domain"/>
    <property type="match status" value="1"/>
</dbReference>
<dbReference type="InterPro" id="IPR018022">
    <property type="entry name" value="IPT"/>
</dbReference>
<keyword evidence="4 10" id="KW-0808">Transferase</keyword>
<evidence type="ECO:0000256" key="12">
    <source>
        <dbReference type="RuleBase" id="RU003784"/>
    </source>
</evidence>
<dbReference type="Pfam" id="PF01715">
    <property type="entry name" value="IPPT"/>
    <property type="match status" value="1"/>
</dbReference>
<accession>A0A1G1VTS2</accession>
<feature type="region of interest" description="Interaction with substrate tRNA" evidence="10">
    <location>
        <begin position="35"/>
        <end position="38"/>
    </location>
</feature>
<feature type="site" description="Interaction with substrate tRNA" evidence="10">
    <location>
        <position position="120"/>
    </location>
</feature>
<dbReference type="GO" id="GO:0052381">
    <property type="term" value="F:tRNA dimethylallyltransferase activity"/>
    <property type="evidence" value="ECO:0007669"/>
    <property type="project" value="UniProtKB-UniRule"/>
</dbReference>
<evidence type="ECO:0000256" key="6">
    <source>
        <dbReference type="ARBA" id="ARBA00022741"/>
    </source>
</evidence>
<comment type="caution">
    <text evidence="14">The sequence shown here is derived from an EMBL/GenBank/DDBJ whole genome shotgun (WGS) entry which is preliminary data.</text>
</comment>
<evidence type="ECO:0000256" key="13">
    <source>
        <dbReference type="RuleBase" id="RU003785"/>
    </source>
</evidence>
<dbReference type="Gene3D" id="3.40.50.300">
    <property type="entry name" value="P-loop containing nucleotide triphosphate hydrolases"/>
    <property type="match status" value="1"/>
</dbReference>
<evidence type="ECO:0000256" key="4">
    <source>
        <dbReference type="ARBA" id="ARBA00022679"/>
    </source>
</evidence>